<dbReference type="InterPro" id="IPR036318">
    <property type="entry name" value="FAD-bd_PCMH-like_sf"/>
</dbReference>
<organism evidence="7 8">
    <name type="scientific">Lacrimispora algidixylanolytica</name>
    <dbReference type="NCBI Taxonomy" id="94868"/>
    <lineage>
        <taxon>Bacteria</taxon>
        <taxon>Bacillati</taxon>
        <taxon>Bacillota</taxon>
        <taxon>Clostridia</taxon>
        <taxon>Lachnospirales</taxon>
        <taxon>Lachnospiraceae</taxon>
        <taxon>Lacrimispora</taxon>
    </lineage>
</organism>
<keyword evidence="3" id="KW-0285">Flavoprotein</keyword>
<dbReference type="EMBL" id="MCIA01000031">
    <property type="protein sequence ID" value="RKD30178.1"/>
    <property type="molecule type" value="Genomic_DNA"/>
</dbReference>
<dbReference type="PANTHER" id="PTHR42973">
    <property type="entry name" value="BINDING OXIDOREDUCTASE, PUTATIVE (AFU_ORTHOLOGUE AFUA_1G17690)-RELATED"/>
    <property type="match status" value="1"/>
</dbReference>
<evidence type="ECO:0000259" key="6">
    <source>
        <dbReference type="PROSITE" id="PS51387"/>
    </source>
</evidence>
<protein>
    <submittedName>
        <fullName evidence="7">FAD-linked oxidase</fullName>
    </submittedName>
</protein>
<keyword evidence="5" id="KW-0560">Oxidoreductase</keyword>
<dbReference type="SUPFAM" id="SSF56176">
    <property type="entry name" value="FAD-binding/transporter-associated domain-like"/>
    <property type="match status" value="1"/>
</dbReference>
<dbReference type="InterPro" id="IPR006093">
    <property type="entry name" value="Oxy_OxRdtase_FAD_BS"/>
</dbReference>
<dbReference type="OrthoDB" id="545125at2"/>
<dbReference type="Gene3D" id="3.40.462.20">
    <property type="match status" value="1"/>
</dbReference>
<dbReference type="PROSITE" id="PS51387">
    <property type="entry name" value="FAD_PCMH"/>
    <property type="match status" value="1"/>
</dbReference>
<dbReference type="InterPro" id="IPR016166">
    <property type="entry name" value="FAD-bd_PCMH"/>
</dbReference>
<evidence type="ECO:0000256" key="5">
    <source>
        <dbReference type="ARBA" id="ARBA00023002"/>
    </source>
</evidence>
<evidence type="ECO:0000256" key="2">
    <source>
        <dbReference type="ARBA" id="ARBA00005466"/>
    </source>
</evidence>
<keyword evidence="4" id="KW-0274">FAD</keyword>
<sequence>MDMKEILDGLTGKAITPCNKEYEQARLEWNRANQKYPIIIVYCYSVEDIKNAVCWARSHGIGIRIRSGGHHYQGYSNGNGILVIDVSYMKRIKLDESKNTVFVQSGVENRELYNYLGERGYPFPGGTCPTVGVAGFAMGGGWGYSSRFMGLGCDSLTSIDMLDYQGTLLKADDNHNSGLFWALKGAGGGNFGVVTSMTFQLPLKVTRVTLVDLEYLNADPKIMTSFLDTWQDWLINLDPRITINGSLYNSAVDGKGIYGRGLFYGSAEEAAEILKPFALGGAVLSLQEMTFFQAIQKIQAGYPDSEKFQSTGRFVKRRYRMEEIESIVELIQERAEGSIFAAVSVYALGGNISKIDRTSTAFYYRDAAYIMGIQSVWEEDRYASVNRSWVNERFQYLKQLTVGSYINFPYNCLPDYEEEYFGENIYRLQQINKEYDPMNVFCFPQAIRLTSSDRL</sequence>
<dbReference type="AlphaFoldDB" id="A0A419SYH0"/>
<comment type="similarity">
    <text evidence="2">Belongs to the oxygen-dependent FAD-linked oxidoreductase family.</text>
</comment>
<comment type="cofactor">
    <cofactor evidence="1">
        <name>FAD</name>
        <dbReference type="ChEBI" id="CHEBI:57692"/>
    </cofactor>
</comment>
<evidence type="ECO:0000256" key="4">
    <source>
        <dbReference type="ARBA" id="ARBA00022827"/>
    </source>
</evidence>
<accession>A0A419SYH0</accession>
<dbReference type="InterPro" id="IPR006094">
    <property type="entry name" value="Oxid_FAD_bind_N"/>
</dbReference>
<dbReference type="InterPro" id="IPR012951">
    <property type="entry name" value="BBE"/>
</dbReference>
<reference evidence="7 8" key="1">
    <citation type="submission" date="2016-08" db="EMBL/GenBank/DDBJ databases">
        <title>A new outlook on sporulation: Clostridium algidixylanolyticum.</title>
        <authorList>
            <person name="Poppleton D.I."/>
            <person name="Gribaldo S."/>
        </authorList>
    </citation>
    <scope>NUCLEOTIDE SEQUENCE [LARGE SCALE GENOMIC DNA]</scope>
    <source>
        <strain evidence="7 8">SPL73</strain>
    </source>
</reference>
<dbReference type="PANTHER" id="PTHR42973:SF39">
    <property type="entry name" value="FAD-BINDING PCMH-TYPE DOMAIN-CONTAINING PROTEIN"/>
    <property type="match status" value="1"/>
</dbReference>
<dbReference type="InterPro" id="IPR050416">
    <property type="entry name" value="FAD-linked_Oxidoreductase"/>
</dbReference>
<dbReference type="Pfam" id="PF01565">
    <property type="entry name" value="FAD_binding_4"/>
    <property type="match status" value="1"/>
</dbReference>
<dbReference type="GO" id="GO:0016491">
    <property type="term" value="F:oxidoreductase activity"/>
    <property type="evidence" value="ECO:0007669"/>
    <property type="project" value="UniProtKB-KW"/>
</dbReference>
<feature type="domain" description="FAD-binding PCMH-type" evidence="6">
    <location>
        <begin position="33"/>
        <end position="204"/>
    </location>
</feature>
<name>A0A419SYH0_9FIRM</name>
<evidence type="ECO:0000313" key="8">
    <source>
        <dbReference type="Proteomes" id="UP000284277"/>
    </source>
</evidence>
<comment type="caution">
    <text evidence="7">The sequence shown here is derived from an EMBL/GenBank/DDBJ whole genome shotgun (WGS) entry which is preliminary data.</text>
</comment>
<dbReference type="Pfam" id="PF08031">
    <property type="entry name" value="BBE"/>
    <property type="match status" value="1"/>
</dbReference>
<gene>
    <name evidence="7" type="ORF">BET01_06170</name>
</gene>
<proteinExistence type="inferred from homology"/>
<dbReference type="InterPro" id="IPR016169">
    <property type="entry name" value="FAD-bd_PCMH_sub2"/>
</dbReference>
<evidence type="ECO:0000313" key="7">
    <source>
        <dbReference type="EMBL" id="RKD30178.1"/>
    </source>
</evidence>
<dbReference type="GO" id="GO:0071949">
    <property type="term" value="F:FAD binding"/>
    <property type="evidence" value="ECO:0007669"/>
    <property type="project" value="InterPro"/>
</dbReference>
<evidence type="ECO:0000256" key="1">
    <source>
        <dbReference type="ARBA" id="ARBA00001974"/>
    </source>
</evidence>
<dbReference type="PROSITE" id="PS00862">
    <property type="entry name" value="OX2_COVAL_FAD"/>
    <property type="match status" value="1"/>
</dbReference>
<dbReference type="Proteomes" id="UP000284277">
    <property type="component" value="Unassembled WGS sequence"/>
</dbReference>
<evidence type="ECO:0000256" key="3">
    <source>
        <dbReference type="ARBA" id="ARBA00022630"/>
    </source>
</evidence>
<keyword evidence="8" id="KW-1185">Reference proteome</keyword>
<dbReference type="Gene3D" id="3.30.465.10">
    <property type="match status" value="1"/>
</dbReference>